<name>A0A3S1AVL4_9CYAN</name>
<keyword evidence="2" id="KW-1185">Reference proteome</keyword>
<evidence type="ECO:0000313" key="2">
    <source>
        <dbReference type="Proteomes" id="UP000271624"/>
    </source>
</evidence>
<dbReference type="Proteomes" id="UP000271624">
    <property type="component" value="Unassembled WGS sequence"/>
</dbReference>
<comment type="caution">
    <text evidence="1">The sequence shown here is derived from an EMBL/GenBank/DDBJ whole genome shotgun (WGS) entry which is preliminary data.</text>
</comment>
<sequence length="207" mass="23294">MRFKFFTYLTLSSVLLSTLTISNQELVRASIVQMATKSSISTSTVNENKLITEIANLEVQIVLLKSRYTTNSSQVTSANKKLQNLRQQLKSNSQNILNSAISKAIKEKIAELEVERVVKATAYVEHSPVLMVLAEDIKGLRQRFAQIQPQNSQAVVNRTVSQSIQNKISQLRVQRAKLQNVYSRDSANIGAINEQIQHLEKRLALLK</sequence>
<accession>A0A3S1AVL4</accession>
<organism evidence="1 2">
    <name type="scientific">Dulcicalothrix desertica PCC 7102</name>
    <dbReference type="NCBI Taxonomy" id="232991"/>
    <lineage>
        <taxon>Bacteria</taxon>
        <taxon>Bacillati</taxon>
        <taxon>Cyanobacteriota</taxon>
        <taxon>Cyanophyceae</taxon>
        <taxon>Nostocales</taxon>
        <taxon>Calotrichaceae</taxon>
        <taxon>Dulcicalothrix</taxon>
    </lineage>
</organism>
<gene>
    <name evidence="1" type="ORF">DSM106972_004770</name>
</gene>
<reference evidence="1" key="1">
    <citation type="submission" date="2018-12" db="EMBL/GenBank/DDBJ databases">
        <authorList>
            <person name="Will S."/>
            <person name="Neumann-Schaal M."/>
            <person name="Henke P."/>
        </authorList>
    </citation>
    <scope>NUCLEOTIDE SEQUENCE</scope>
    <source>
        <strain evidence="1">PCC 7102</strain>
    </source>
</reference>
<protein>
    <submittedName>
        <fullName evidence="1">Uncharacterized protein</fullName>
    </submittedName>
</protein>
<dbReference type="AlphaFoldDB" id="A0A3S1AVL4"/>
<evidence type="ECO:0000313" key="1">
    <source>
        <dbReference type="EMBL" id="RUT09982.1"/>
    </source>
</evidence>
<dbReference type="OrthoDB" id="516345at2"/>
<proteinExistence type="predicted"/>
<reference evidence="1" key="2">
    <citation type="journal article" date="2019" name="Genome Biol. Evol.">
        <title>Day and night: Metabolic profiles and evolutionary relationships of six axenic non-marine cyanobacteria.</title>
        <authorList>
            <person name="Will S.E."/>
            <person name="Henke P."/>
            <person name="Boedeker C."/>
            <person name="Huang S."/>
            <person name="Brinkmann H."/>
            <person name="Rohde M."/>
            <person name="Jarek M."/>
            <person name="Friedl T."/>
            <person name="Seufert S."/>
            <person name="Schumacher M."/>
            <person name="Overmann J."/>
            <person name="Neumann-Schaal M."/>
            <person name="Petersen J."/>
        </authorList>
    </citation>
    <scope>NUCLEOTIDE SEQUENCE [LARGE SCALE GENOMIC DNA]</scope>
    <source>
        <strain evidence="1">PCC 7102</strain>
    </source>
</reference>
<dbReference type="RefSeq" id="WP_127078474.1">
    <property type="nucleotide sequence ID" value="NZ_RSCL01000001.1"/>
</dbReference>
<dbReference type="EMBL" id="RSCL01000001">
    <property type="protein sequence ID" value="RUT09982.1"/>
    <property type="molecule type" value="Genomic_DNA"/>
</dbReference>